<dbReference type="PANTHER" id="PTHR10809">
    <property type="entry name" value="VESICLE-ASSOCIATED MEMBRANE PROTEIN-ASSOCIATED PROTEIN"/>
    <property type="match status" value="1"/>
</dbReference>
<dbReference type="GO" id="GO:0035091">
    <property type="term" value="F:phosphatidylinositol binding"/>
    <property type="evidence" value="ECO:0007669"/>
    <property type="project" value="UniProtKB-ARBA"/>
</dbReference>
<dbReference type="PANTHER" id="PTHR10809:SF6">
    <property type="entry name" value="AT11025P-RELATED"/>
    <property type="match status" value="1"/>
</dbReference>
<dbReference type="GO" id="GO:1902647">
    <property type="term" value="P:negative regulation of 1-phosphatidyl-1D-myo-inositol 4,5-bisphosphate biosynthetic process"/>
    <property type="evidence" value="ECO:0007669"/>
    <property type="project" value="UniProtKB-ARBA"/>
</dbReference>
<dbReference type="FunFam" id="2.60.40.10:FF:000813">
    <property type="entry name" value="Vesicle-associated protein 1-1"/>
    <property type="match status" value="1"/>
</dbReference>
<feature type="domain" description="MSP" evidence="8">
    <location>
        <begin position="2"/>
        <end position="124"/>
    </location>
</feature>
<protein>
    <submittedName>
        <fullName evidence="9">Phosphatidylinositol-binding protein scs2</fullName>
    </submittedName>
</protein>
<organism evidence="9 10">
    <name type="scientific">Knufia fluminis</name>
    <dbReference type="NCBI Taxonomy" id="191047"/>
    <lineage>
        <taxon>Eukaryota</taxon>
        <taxon>Fungi</taxon>
        <taxon>Dikarya</taxon>
        <taxon>Ascomycota</taxon>
        <taxon>Pezizomycotina</taxon>
        <taxon>Eurotiomycetes</taxon>
        <taxon>Chaetothyriomycetidae</taxon>
        <taxon>Chaetothyriales</taxon>
        <taxon>Trichomeriaceae</taxon>
        <taxon>Knufia</taxon>
    </lineage>
</organism>
<dbReference type="AlphaFoldDB" id="A0AAN8EPU6"/>
<dbReference type="InterPro" id="IPR000535">
    <property type="entry name" value="MSP_dom"/>
</dbReference>
<comment type="similarity">
    <text evidence="2">Belongs to the VAMP-associated protein (VAP) (TC 9.B.17) family.</text>
</comment>
<keyword evidence="5 7" id="KW-0472">Membrane</keyword>
<dbReference type="Proteomes" id="UP001316803">
    <property type="component" value="Unassembled WGS sequence"/>
</dbReference>
<dbReference type="GO" id="GO:0001786">
    <property type="term" value="F:phosphatidylserine binding"/>
    <property type="evidence" value="ECO:0007669"/>
    <property type="project" value="UniProtKB-ARBA"/>
</dbReference>
<proteinExistence type="inferred from homology"/>
<evidence type="ECO:0000259" key="8">
    <source>
        <dbReference type="PROSITE" id="PS50202"/>
    </source>
</evidence>
<dbReference type="Pfam" id="PF00635">
    <property type="entry name" value="Motile_Sperm"/>
    <property type="match status" value="1"/>
</dbReference>
<reference evidence="9 10" key="1">
    <citation type="submission" date="2022-12" db="EMBL/GenBank/DDBJ databases">
        <title>Genomic features and morphological characterization of a novel Knufia sp. strain isolated from spacecraft assembly facility.</title>
        <authorList>
            <person name="Teixeira M."/>
            <person name="Chander A.M."/>
            <person name="Stajich J.E."/>
            <person name="Venkateswaran K."/>
        </authorList>
    </citation>
    <scope>NUCLEOTIDE SEQUENCE [LARGE SCALE GENOMIC DNA]</scope>
    <source>
        <strain evidence="9 10">FJI-L2-BK-P2</strain>
    </source>
</reference>
<dbReference type="GO" id="GO:0005886">
    <property type="term" value="C:plasma membrane"/>
    <property type="evidence" value="ECO:0007669"/>
    <property type="project" value="TreeGrafter"/>
</dbReference>
<evidence type="ECO:0000256" key="5">
    <source>
        <dbReference type="ARBA" id="ARBA00023136"/>
    </source>
</evidence>
<sequence length="271" mass="29180">MSVELSPQELGFRRPFNHEVTQVLRLANNNAGTVAFKVKTTAPKQYCVRPNSGVIKANDSVDVQVLLQAMKEDPPLDARCRDKFLVQSVLVDDSEESNVATLWSNVEKTNKGSIQEQKIRVQFLPPGGSTHLNGGVTSDEPPAYSSPTPAYGSPAPASSSDAKSPSVAESARSTASHATEATTTGASSAYSSVTNAIPKNQDDVNQQLSAAQARIKDLTNQLSDPQVRQRKVAETQEKVQQVVQQTQDTGVPLHIVAALCLLSFLIAYVFF</sequence>
<dbReference type="GO" id="GO:0090158">
    <property type="term" value="P:endoplasmic reticulum membrane organization"/>
    <property type="evidence" value="ECO:0007669"/>
    <property type="project" value="TreeGrafter"/>
</dbReference>
<dbReference type="EMBL" id="JAKLMC020000006">
    <property type="protein sequence ID" value="KAK5955887.1"/>
    <property type="molecule type" value="Genomic_DNA"/>
</dbReference>
<gene>
    <name evidence="9" type="primary">SCS2</name>
    <name evidence="9" type="ORF">OHC33_003529</name>
</gene>
<evidence type="ECO:0000256" key="4">
    <source>
        <dbReference type="ARBA" id="ARBA00022989"/>
    </source>
</evidence>
<dbReference type="GO" id="GO:0007009">
    <property type="term" value="P:plasma membrane organization"/>
    <property type="evidence" value="ECO:0007669"/>
    <property type="project" value="UniProtKB-ARBA"/>
</dbReference>
<keyword evidence="3 7" id="KW-0812">Transmembrane</keyword>
<evidence type="ECO:0000256" key="6">
    <source>
        <dbReference type="SAM" id="MobiDB-lite"/>
    </source>
</evidence>
<dbReference type="GO" id="GO:0033149">
    <property type="term" value="F:FFAT motif binding"/>
    <property type="evidence" value="ECO:0007669"/>
    <property type="project" value="TreeGrafter"/>
</dbReference>
<feature type="transmembrane region" description="Helical" evidence="7">
    <location>
        <begin position="251"/>
        <end position="270"/>
    </location>
</feature>
<dbReference type="GO" id="GO:0140506">
    <property type="term" value="F:endoplasmic reticulum-autophagosome adaptor activity"/>
    <property type="evidence" value="ECO:0007669"/>
    <property type="project" value="UniProtKB-ARBA"/>
</dbReference>
<dbReference type="Gene3D" id="2.60.40.10">
    <property type="entry name" value="Immunoglobulins"/>
    <property type="match status" value="1"/>
</dbReference>
<keyword evidence="4 7" id="KW-1133">Transmembrane helix</keyword>
<dbReference type="GO" id="GO:0061709">
    <property type="term" value="P:reticulophagy"/>
    <property type="evidence" value="ECO:0007669"/>
    <property type="project" value="UniProtKB-ARBA"/>
</dbReference>
<feature type="compositionally biased region" description="Low complexity" evidence="6">
    <location>
        <begin position="141"/>
        <end position="189"/>
    </location>
</feature>
<evidence type="ECO:0000313" key="10">
    <source>
        <dbReference type="Proteomes" id="UP001316803"/>
    </source>
</evidence>
<dbReference type="InterPro" id="IPR013783">
    <property type="entry name" value="Ig-like_fold"/>
</dbReference>
<comment type="caution">
    <text evidence="9">The sequence shown here is derived from an EMBL/GenBank/DDBJ whole genome shotgun (WGS) entry which is preliminary data.</text>
</comment>
<keyword evidence="10" id="KW-1185">Reference proteome</keyword>
<dbReference type="PIRSF" id="PIRSF019693">
    <property type="entry name" value="VAMP-associated"/>
    <property type="match status" value="1"/>
</dbReference>
<dbReference type="InterPro" id="IPR008962">
    <property type="entry name" value="PapD-like_sf"/>
</dbReference>
<comment type="subcellular location">
    <subcellularLocation>
        <location evidence="1">Endoplasmic reticulum membrane</location>
        <topology evidence="1">Single-pass type IV membrane protein</topology>
    </subcellularLocation>
</comment>
<dbReference type="PROSITE" id="PS50202">
    <property type="entry name" value="MSP"/>
    <property type="match status" value="1"/>
</dbReference>
<dbReference type="InterPro" id="IPR016763">
    <property type="entry name" value="VAP"/>
</dbReference>
<dbReference type="GO" id="GO:0160219">
    <property type="term" value="C:cortical endoplasmic reticulum membrane"/>
    <property type="evidence" value="ECO:0007669"/>
    <property type="project" value="UniProtKB-ARBA"/>
</dbReference>
<name>A0AAN8EPU6_9EURO</name>
<dbReference type="GO" id="GO:0061817">
    <property type="term" value="P:endoplasmic reticulum-plasma membrane tethering"/>
    <property type="evidence" value="ECO:0007669"/>
    <property type="project" value="UniProtKB-ARBA"/>
</dbReference>
<dbReference type="SUPFAM" id="SSF49354">
    <property type="entry name" value="PapD-like"/>
    <property type="match status" value="1"/>
</dbReference>
<evidence type="ECO:0000256" key="7">
    <source>
        <dbReference type="SAM" id="Phobius"/>
    </source>
</evidence>
<evidence type="ECO:0000256" key="3">
    <source>
        <dbReference type="ARBA" id="ARBA00022692"/>
    </source>
</evidence>
<accession>A0AAN8EPU6</accession>
<feature type="region of interest" description="Disordered" evidence="6">
    <location>
        <begin position="124"/>
        <end position="189"/>
    </location>
</feature>
<dbReference type="GO" id="GO:0051685">
    <property type="term" value="P:maintenance of ER location"/>
    <property type="evidence" value="ECO:0007669"/>
    <property type="project" value="UniProtKB-ARBA"/>
</dbReference>
<dbReference type="GO" id="GO:0160214">
    <property type="term" value="F:endoplasmic reticulum-plasma membrane adaptor activity"/>
    <property type="evidence" value="ECO:0007669"/>
    <property type="project" value="UniProtKB-ARBA"/>
</dbReference>
<evidence type="ECO:0000256" key="1">
    <source>
        <dbReference type="ARBA" id="ARBA00004163"/>
    </source>
</evidence>
<evidence type="ECO:0000256" key="2">
    <source>
        <dbReference type="ARBA" id="ARBA00008932"/>
    </source>
</evidence>
<evidence type="ECO:0000313" key="9">
    <source>
        <dbReference type="EMBL" id="KAK5955887.1"/>
    </source>
</evidence>